<evidence type="ECO:0000256" key="10">
    <source>
        <dbReference type="ARBA" id="ARBA00023295"/>
    </source>
</evidence>
<dbReference type="GO" id="GO:0004556">
    <property type="term" value="F:alpha-amylase activity"/>
    <property type="evidence" value="ECO:0007669"/>
    <property type="project" value="UniProtKB-EC"/>
</dbReference>
<keyword evidence="10" id="KW-0326">Glycosidase</keyword>
<dbReference type="GO" id="GO:0005975">
    <property type="term" value="P:carbohydrate metabolic process"/>
    <property type="evidence" value="ECO:0007669"/>
    <property type="project" value="InterPro"/>
</dbReference>
<evidence type="ECO:0000256" key="5">
    <source>
        <dbReference type="ARBA" id="ARBA00022723"/>
    </source>
</evidence>
<dbReference type="PANTHER" id="PTHR10357">
    <property type="entry name" value="ALPHA-AMYLASE FAMILY MEMBER"/>
    <property type="match status" value="1"/>
</dbReference>
<evidence type="ECO:0000313" key="16">
    <source>
        <dbReference type="Proteomes" id="UP000054558"/>
    </source>
</evidence>
<dbReference type="InterPro" id="IPR006047">
    <property type="entry name" value="GH13_cat_dom"/>
</dbReference>
<feature type="signal peptide" evidence="13">
    <location>
        <begin position="1"/>
        <end position="22"/>
    </location>
</feature>
<dbReference type="EMBL" id="DF236967">
    <property type="protein sequence ID" value="GAQ78735.1"/>
    <property type="molecule type" value="Genomic_DNA"/>
</dbReference>
<dbReference type="OMA" id="HGYWIAD"/>
<evidence type="ECO:0000256" key="1">
    <source>
        <dbReference type="ARBA" id="ARBA00000548"/>
    </source>
</evidence>
<proteinExistence type="inferred from homology"/>
<evidence type="ECO:0000256" key="8">
    <source>
        <dbReference type="ARBA" id="ARBA00022837"/>
    </source>
</evidence>
<keyword evidence="7" id="KW-0378">Hydrolase</keyword>
<name>A0A1Y1HJM0_KLENI</name>
<organism evidence="15 16">
    <name type="scientific">Klebsormidium nitens</name>
    <name type="common">Green alga</name>
    <name type="synonym">Ulothrix nitens</name>
    <dbReference type="NCBI Taxonomy" id="105231"/>
    <lineage>
        <taxon>Eukaryota</taxon>
        <taxon>Viridiplantae</taxon>
        <taxon>Streptophyta</taxon>
        <taxon>Klebsormidiophyceae</taxon>
        <taxon>Klebsormidiales</taxon>
        <taxon>Klebsormidiaceae</taxon>
        <taxon>Klebsormidium</taxon>
    </lineage>
</organism>
<comment type="catalytic activity">
    <reaction evidence="1">
        <text>Endohydrolysis of (1-&gt;4)-alpha-D-glucosidic linkages in polysaccharides containing three or more (1-&gt;4)-alpha-linked D-glucose units.</text>
        <dbReference type="EC" id="3.2.1.1"/>
    </reaction>
</comment>
<dbReference type="Gene3D" id="3.20.20.80">
    <property type="entry name" value="Glycosidases"/>
    <property type="match status" value="1"/>
</dbReference>
<keyword evidence="11" id="KW-1015">Disulfide bond</keyword>
<evidence type="ECO:0000259" key="14">
    <source>
        <dbReference type="SMART" id="SM00642"/>
    </source>
</evidence>
<dbReference type="PANTHER" id="PTHR10357:SF215">
    <property type="entry name" value="ALPHA-AMYLASE 1"/>
    <property type="match status" value="1"/>
</dbReference>
<evidence type="ECO:0000256" key="12">
    <source>
        <dbReference type="PIRSR" id="PIRSR001024-5"/>
    </source>
</evidence>
<comment type="cofactor">
    <cofactor evidence="2">
        <name>Ca(2+)</name>
        <dbReference type="ChEBI" id="CHEBI:29108"/>
    </cofactor>
</comment>
<keyword evidence="5" id="KW-0479">Metal-binding</keyword>
<evidence type="ECO:0000256" key="11">
    <source>
        <dbReference type="PIRSR" id="PIRSR001024-4"/>
    </source>
</evidence>
<dbReference type="Pfam" id="PF00128">
    <property type="entry name" value="Alpha-amylase"/>
    <property type="match status" value="1"/>
</dbReference>
<dbReference type="EC" id="3.2.1.1" evidence="4"/>
<feature type="chain" id="PRO_5012485702" description="alpha-amylase" evidence="13">
    <location>
        <begin position="23"/>
        <end position="525"/>
    </location>
</feature>
<reference evidence="15 16" key="1">
    <citation type="journal article" date="2014" name="Nat. Commun.">
        <title>Klebsormidium flaccidum genome reveals primary factors for plant terrestrial adaptation.</title>
        <authorList>
            <person name="Hori K."/>
            <person name="Maruyama F."/>
            <person name="Fujisawa T."/>
            <person name="Togashi T."/>
            <person name="Yamamoto N."/>
            <person name="Seo M."/>
            <person name="Sato S."/>
            <person name="Yamada T."/>
            <person name="Mori H."/>
            <person name="Tajima N."/>
            <person name="Moriyama T."/>
            <person name="Ikeuchi M."/>
            <person name="Watanabe M."/>
            <person name="Wada H."/>
            <person name="Kobayashi K."/>
            <person name="Saito M."/>
            <person name="Masuda T."/>
            <person name="Sasaki-Sekimoto Y."/>
            <person name="Mashiguchi K."/>
            <person name="Awai K."/>
            <person name="Shimojima M."/>
            <person name="Masuda S."/>
            <person name="Iwai M."/>
            <person name="Nobusawa T."/>
            <person name="Narise T."/>
            <person name="Kondo S."/>
            <person name="Saito H."/>
            <person name="Sato R."/>
            <person name="Murakawa M."/>
            <person name="Ihara Y."/>
            <person name="Oshima-Yamada Y."/>
            <person name="Ohtaka K."/>
            <person name="Satoh M."/>
            <person name="Sonobe K."/>
            <person name="Ishii M."/>
            <person name="Ohtani R."/>
            <person name="Kanamori-Sato M."/>
            <person name="Honoki R."/>
            <person name="Miyazaki D."/>
            <person name="Mochizuki H."/>
            <person name="Umetsu J."/>
            <person name="Higashi K."/>
            <person name="Shibata D."/>
            <person name="Kamiya Y."/>
            <person name="Sato N."/>
            <person name="Nakamura Y."/>
            <person name="Tabata S."/>
            <person name="Ida S."/>
            <person name="Kurokawa K."/>
            <person name="Ohta H."/>
        </authorList>
    </citation>
    <scope>NUCLEOTIDE SEQUENCE [LARGE SCALE GENOMIC DNA]</scope>
    <source>
        <strain evidence="15 16">NIES-2285</strain>
    </source>
</reference>
<feature type="binding site" evidence="12">
    <location>
        <position position="263"/>
    </location>
    <ligand>
        <name>substrate</name>
    </ligand>
</feature>
<evidence type="ECO:0000256" key="3">
    <source>
        <dbReference type="ARBA" id="ARBA00008061"/>
    </source>
</evidence>
<evidence type="ECO:0000256" key="7">
    <source>
        <dbReference type="ARBA" id="ARBA00022801"/>
    </source>
</evidence>
<feature type="binding site" evidence="12">
    <location>
        <position position="406"/>
    </location>
    <ligand>
        <name>substrate</name>
    </ligand>
</feature>
<dbReference type="OrthoDB" id="406309at2759"/>
<evidence type="ECO:0000256" key="13">
    <source>
        <dbReference type="SAM" id="SignalP"/>
    </source>
</evidence>
<dbReference type="AlphaFoldDB" id="A0A1Y1HJM0"/>
<gene>
    <name evidence="15" type="ORF">KFL_000180180</name>
</gene>
<comment type="similarity">
    <text evidence="3">Belongs to the glycosyl hydrolase 13 family.</text>
</comment>
<evidence type="ECO:0000256" key="4">
    <source>
        <dbReference type="ARBA" id="ARBA00012595"/>
    </source>
</evidence>
<dbReference type="InterPro" id="IPR013777">
    <property type="entry name" value="A-amylase-like"/>
</dbReference>
<dbReference type="GO" id="GO:0005509">
    <property type="term" value="F:calcium ion binding"/>
    <property type="evidence" value="ECO:0007669"/>
    <property type="project" value="InterPro"/>
</dbReference>
<accession>A0A1Y1HJM0</accession>
<feature type="disulfide bond" evidence="11">
    <location>
        <begin position="88"/>
        <end position="95"/>
    </location>
</feature>
<keyword evidence="16" id="KW-1185">Reference proteome</keyword>
<dbReference type="SMART" id="SM00642">
    <property type="entry name" value="Aamy"/>
    <property type="match status" value="1"/>
</dbReference>
<evidence type="ECO:0000256" key="9">
    <source>
        <dbReference type="ARBA" id="ARBA00023277"/>
    </source>
</evidence>
<sequence length="525" mass="58416">MKCSQSCLVVFVVFVLVSDAACLQVTRDVPPLKDTEWSAVQGEAHAATSTPHFLGPGVCRVAAEWTSRSIYEIVVDRFAPDQSITLWCGDLSKYCGGTFAGITDRLDYIQGMGFDAISISPVIENVDGGYHGYWPKDLFNLNGHFGSATSLKRLIQECHSRGIWVMVDVVMNHMGGVTDTLVQNFSPFNESSHYHDCYYNCCGNCGCCSTQVKDCKEEDTFTTESCRVSPHLIDLDQSHPYVEQRLLEWLHWIVSEFGFDGLRFDAVKHVSKSFWKKLKASSPCFFLGDVPTDSACFLASYQSARTMDGLLDHPTAATLRSVFGKAAPMTLLAAQLQTTRDAFVNGSTALLGTFLDTHALPRFLAFQPNQSLLKGALAWTFLSQGIPVMYYGTEQGLSGGADPENREPLWYSGFNSRAGLYSYVKQLQEVRKEYRVWEHEPVHVHAEEGLYMFMRGPLLVVLTNSINGGEFEGVLERSKSNESKFCDILAEQPSVDCFDVPEPGHKLKLSVQGYSTKVYAPFTVR</sequence>
<evidence type="ECO:0000256" key="6">
    <source>
        <dbReference type="ARBA" id="ARBA00022729"/>
    </source>
</evidence>
<keyword evidence="6 13" id="KW-0732">Signal</keyword>
<dbReference type="InterPro" id="IPR017853">
    <property type="entry name" value="GH"/>
</dbReference>
<dbReference type="Proteomes" id="UP000054558">
    <property type="component" value="Unassembled WGS sequence"/>
</dbReference>
<feature type="binding site" evidence="12">
    <location>
        <position position="134"/>
    </location>
    <ligand>
        <name>substrate</name>
    </ligand>
</feature>
<dbReference type="SUPFAM" id="SSF51445">
    <property type="entry name" value="(Trans)glycosidases"/>
    <property type="match status" value="1"/>
</dbReference>
<protein>
    <recommendedName>
        <fullName evidence="4">alpha-amylase</fullName>
        <ecNumber evidence="4">3.2.1.1</ecNumber>
    </recommendedName>
</protein>
<keyword evidence="9" id="KW-0119">Carbohydrate metabolism</keyword>
<feature type="disulfide bond" evidence="11">
    <location>
        <begin position="201"/>
        <end position="215"/>
    </location>
</feature>
<evidence type="ECO:0000313" key="15">
    <source>
        <dbReference type="EMBL" id="GAQ78735.1"/>
    </source>
</evidence>
<feature type="binding site" evidence="12">
    <location>
        <position position="173"/>
    </location>
    <ligand>
        <name>substrate</name>
    </ligand>
</feature>
<feature type="domain" description="Glycosyl hydrolase family 13 catalytic" evidence="14">
    <location>
        <begin position="72"/>
        <end position="431"/>
    </location>
</feature>
<keyword evidence="8" id="KW-0106">Calcium</keyword>
<dbReference type="PIRSF" id="PIRSF001024">
    <property type="entry name" value="Alph-amyl_fung"/>
    <property type="match status" value="1"/>
</dbReference>
<dbReference type="STRING" id="105231.A0A1Y1HJM0"/>
<evidence type="ECO:0000256" key="2">
    <source>
        <dbReference type="ARBA" id="ARBA00001913"/>
    </source>
</evidence>